<reference evidence="2 3" key="1">
    <citation type="submission" date="2016-10" db="EMBL/GenBank/DDBJ databases">
        <authorList>
            <person name="de Groot N.N."/>
        </authorList>
    </citation>
    <scope>NUCLEOTIDE SEQUENCE [LARGE SCALE GENOMIC DNA]</scope>
    <source>
        <strain evidence="2 3">DSM 21668</strain>
    </source>
</reference>
<keyword evidence="1" id="KW-0732">Signal</keyword>
<dbReference type="OrthoDB" id="1467525at2"/>
<keyword evidence="3" id="KW-1185">Reference proteome</keyword>
<evidence type="ECO:0000313" key="3">
    <source>
        <dbReference type="Proteomes" id="UP000198901"/>
    </source>
</evidence>
<sequence length="224" mass="25768">MKKIYLLLLLGLSIWACRNTGTEPETGYDYFPLEKGNYVIYDVTQIDYVINQNPDTSRFQIKERVGDSFTALDGLMSYRIERYRRESEQQVWAFDSLWTARRAIDRAVRTENNVSFVKLIFPARNGQTWNPNILNTQDSLRSIILNEGEPVTIGTQTFDKTLTVQVQNKQTLTDSIIHKEVYAKTIGLIQSDITRVVTCIPDCAVSKISYGIKYKQRIVSHGKE</sequence>
<protein>
    <submittedName>
        <fullName evidence="2">Uncharacterized protein</fullName>
    </submittedName>
</protein>
<evidence type="ECO:0000256" key="1">
    <source>
        <dbReference type="SAM" id="SignalP"/>
    </source>
</evidence>
<dbReference type="AlphaFoldDB" id="A0A1G9UBZ1"/>
<dbReference type="Proteomes" id="UP000198901">
    <property type="component" value="Unassembled WGS sequence"/>
</dbReference>
<gene>
    <name evidence="2" type="ORF">SAMN04488090_3758</name>
</gene>
<organism evidence="2 3">
    <name type="scientific">Siphonobacter aquaeclarae</name>
    <dbReference type="NCBI Taxonomy" id="563176"/>
    <lineage>
        <taxon>Bacteria</taxon>
        <taxon>Pseudomonadati</taxon>
        <taxon>Bacteroidota</taxon>
        <taxon>Cytophagia</taxon>
        <taxon>Cytophagales</taxon>
        <taxon>Cytophagaceae</taxon>
        <taxon>Siphonobacter</taxon>
    </lineage>
</organism>
<feature type="chain" id="PRO_5011478601" evidence="1">
    <location>
        <begin position="19"/>
        <end position="224"/>
    </location>
</feature>
<proteinExistence type="predicted"/>
<accession>A0A1G9UBZ1</accession>
<dbReference type="STRING" id="563176.SAMN04488090_3758"/>
<feature type="signal peptide" evidence="1">
    <location>
        <begin position="1"/>
        <end position="18"/>
    </location>
</feature>
<name>A0A1G9UBZ1_9BACT</name>
<dbReference type="RefSeq" id="WP_093205797.1">
    <property type="nucleotide sequence ID" value="NZ_FNGS01000007.1"/>
</dbReference>
<dbReference type="EMBL" id="FNGS01000007">
    <property type="protein sequence ID" value="SDM57353.1"/>
    <property type="molecule type" value="Genomic_DNA"/>
</dbReference>
<evidence type="ECO:0000313" key="2">
    <source>
        <dbReference type="EMBL" id="SDM57353.1"/>
    </source>
</evidence>